<feature type="compositionally biased region" description="Basic and acidic residues" evidence="1">
    <location>
        <begin position="31"/>
        <end position="47"/>
    </location>
</feature>
<evidence type="ECO:0000313" key="3">
    <source>
        <dbReference type="Proteomes" id="UP001430953"/>
    </source>
</evidence>
<feature type="region of interest" description="Disordered" evidence="1">
    <location>
        <begin position="1"/>
        <end position="48"/>
    </location>
</feature>
<name>A0AAW2GFB2_9HYME</name>
<sequence>MAETSDSATTVSDDTETGAVPGQQPTPPESEAPRYEDPSDRTAEKNTRTIVSEAVDKEQTMTQVNGDIGERQFSINNIVISFFNNA</sequence>
<dbReference type="AlphaFoldDB" id="A0AAW2GFB2"/>
<evidence type="ECO:0000313" key="2">
    <source>
        <dbReference type="EMBL" id="KAL0126305.1"/>
    </source>
</evidence>
<accession>A0AAW2GFB2</accession>
<gene>
    <name evidence="2" type="ORF">PUN28_005007</name>
</gene>
<dbReference type="EMBL" id="JADYXP020000004">
    <property type="protein sequence ID" value="KAL0126305.1"/>
    <property type="molecule type" value="Genomic_DNA"/>
</dbReference>
<reference evidence="2 3" key="1">
    <citation type="submission" date="2023-03" db="EMBL/GenBank/DDBJ databases">
        <title>High recombination rates correlate with genetic variation in Cardiocondyla obscurior ants.</title>
        <authorList>
            <person name="Errbii M."/>
        </authorList>
    </citation>
    <scope>NUCLEOTIDE SEQUENCE [LARGE SCALE GENOMIC DNA]</scope>
    <source>
        <strain evidence="2">Alpha-2009</strain>
        <tissue evidence="2">Whole body</tissue>
    </source>
</reference>
<dbReference type="Proteomes" id="UP001430953">
    <property type="component" value="Unassembled WGS sequence"/>
</dbReference>
<comment type="caution">
    <text evidence="2">The sequence shown here is derived from an EMBL/GenBank/DDBJ whole genome shotgun (WGS) entry which is preliminary data.</text>
</comment>
<protein>
    <submittedName>
        <fullName evidence="2">Uncharacterized protein</fullName>
    </submittedName>
</protein>
<keyword evidence="3" id="KW-1185">Reference proteome</keyword>
<organism evidence="2 3">
    <name type="scientific">Cardiocondyla obscurior</name>
    <dbReference type="NCBI Taxonomy" id="286306"/>
    <lineage>
        <taxon>Eukaryota</taxon>
        <taxon>Metazoa</taxon>
        <taxon>Ecdysozoa</taxon>
        <taxon>Arthropoda</taxon>
        <taxon>Hexapoda</taxon>
        <taxon>Insecta</taxon>
        <taxon>Pterygota</taxon>
        <taxon>Neoptera</taxon>
        <taxon>Endopterygota</taxon>
        <taxon>Hymenoptera</taxon>
        <taxon>Apocrita</taxon>
        <taxon>Aculeata</taxon>
        <taxon>Formicoidea</taxon>
        <taxon>Formicidae</taxon>
        <taxon>Myrmicinae</taxon>
        <taxon>Cardiocondyla</taxon>
    </lineage>
</organism>
<feature type="compositionally biased region" description="Low complexity" evidence="1">
    <location>
        <begin position="1"/>
        <end position="12"/>
    </location>
</feature>
<proteinExistence type="predicted"/>
<evidence type="ECO:0000256" key="1">
    <source>
        <dbReference type="SAM" id="MobiDB-lite"/>
    </source>
</evidence>